<evidence type="ECO:0000256" key="7">
    <source>
        <dbReference type="ARBA" id="ARBA00022723"/>
    </source>
</evidence>
<evidence type="ECO:0000256" key="10">
    <source>
        <dbReference type="ARBA" id="ARBA00023004"/>
    </source>
</evidence>
<dbReference type="RefSeq" id="WP_131903862.1">
    <property type="nucleotide sequence ID" value="NZ_BAAAFU010000008.1"/>
</dbReference>
<evidence type="ECO:0000256" key="11">
    <source>
        <dbReference type="ARBA" id="ARBA00023136"/>
    </source>
</evidence>
<comment type="similarity">
    <text evidence="12">Belongs to the cytochrome b561 family.</text>
</comment>
<dbReference type="PANTHER" id="PTHR30529">
    <property type="entry name" value="CYTOCHROME B561"/>
    <property type="match status" value="1"/>
</dbReference>
<accession>A0A4R1F8M2</accession>
<evidence type="ECO:0000313" key="16">
    <source>
        <dbReference type="Proteomes" id="UP000294887"/>
    </source>
</evidence>
<evidence type="ECO:0000256" key="12">
    <source>
        <dbReference type="ARBA" id="ARBA00037975"/>
    </source>
</evidence>
<dbReference type="GO" id="GO:0005886">
    <property type="term" value="C:plasma membrane"/>
    <property type="evidence" value="ECO:0007669"/>
    <property type="project" value="UniProtKB-SubCell"/>
</dbReference>
<dbReference type="InterPro" id="IPR052168">
    <property type="entry name" value="Cytochrome_b561_oxidase"/>
</dbReference>
<comment type="cofactor">
    <cofactor evidence="1">
        <name>heme b</name>
        <dbReference type="ChEBI" id="CHEBI:60344"/>
    </cofactor>
</comment>
<evidence type="ECO:0000256" key="13">
    <source>
        <dbReference type="SAM" id="Phobius"/>
    </source>
</evidence>
<dbReference type="GO" id="GO:0046872">
    <property type="term" value="F:metal ion binding"/>
    <property type="evidence" value="ECO:0007669"/>
    <property type="project" value="UniProtKB-KW"/>
</dbReference>
<keyword evidence="9 13" id="KW-1133">Transmembrane helix</keyword>
<dbReference type="OrthoDB" id="8589936at2"/>
<keyword evidence="6 13" id="KW-0812">Transmembrane</keyword>
<feature type="transmembrane region" description="Helical" evidence="13">
    <location>
        <begin position="136"/>
        <end position="157"/>
    </location>
</feature>
<comment type="subcellular location">
    <subcellularLocation>
        <location evidence="2">Cell membrane</location>
        <topology evidence="2">Multi-pass membrane protein</topology>
    </subcellularLocation>
</comment>
<sequence length="186" mass="20765">MRDTFEKFSPLTVGFHWIIAVGMIAMLGFGLYIEDLPRGPDKFSLLDLHKSFGIIIFVLATARILWRIKNKFPQPLSEMPNWQEFSAKFTHWFLIIATVIMPISGVMMSAGGGHAISFFGLEVIAAGDKNETFANIGHTIHGLGSKVLIFFILLHSLGAIKHQFMDKDGTLSRMVGRRVKPDSKTS</sequence>
<reference evidence="15 16" key="1">
    <citation type="submission" date="2019-03" db="EMBL/GenBank/DDBJ databases">
        <title>Genomic Encyclopedia of Type Strains, Phase IV (KMG-IV): sequencing the most valuable type-strain genomes for metagenomic binning, comparative biology and taxonomic classification.</title>
        <authorList>
            <person name="Goeker M."/>
        </authorList>
    </citation>
    <scope>NUCLEOTIDE SEQUENCE [LARGE SCALE GENOMIC DNA]</scope>
    <source>
        <strain evidence="15 16">DSM 24830</strain>
    </source>
</reference>
<evidence type="ECO:0000256" key="8">
    <source>
        <dbReference type="ARBA" id="ARBA00022982"/>
    </source>
</evidence>
<dbReference type="PANTHER" id="PTHR30529:SF7">
    <property type="entry name" value="CYTOCHROME B561 BACTERIAL_NI-HYDROGENASE DOMAIN-CONTAINING PROTEIN"/>
    <property type="match status" value="1"/>
</dbReference>
<keyword evidence="11 13" id="KW-0472">Membrane</keyword>
<dbReference type="AlphaFoldDB" id="A0A4R1F8M2"/>
<gene>
    <name evidence="15" type="ORF">EV695_0027</name>
</gene>
<name>A0A4R1F8M2_9GAMM</name>
<feature type="domain" description="Cytochrome b561 bacterial/Ni-hydrogenase" evidence="14">
    <location>
        <begin position="8"/>
        <end position="176"/>
    </location>
</feature>
<keyword evidence="16" id="KW-1185">Reference proteome</keyword>
<keyword evidence="8" id="KW-0249">Electron transport</keyword>
<evidence type="ECO:0000256" key="4">
    <source>
        <dbReference type="ARBA" id="ARBA00022475"/>
    </source>
</evidence>
<keyword evidence="5" id="KW-0349">Heme</keyword>
<keyword evidence="4" id="KW-1003">Cell membrane</keyword>
<evidence type="ECO:0000256" key="3">
    <source>
        <dbReference type="ARBA" id="ARBA00022448"/>
    </source>
</evidence>
<evidence type="ECO:0000256" key="2">
    <source>
        <dbReference type="ARBA" id="ARBA00004651"/>
    </source>
</evidence>
<dbReference type="GO" id="GO:0022904">
    <property type="term" value="P:respiratory electron transport chain"/>
    <property type="evidence" value="ECO:0007669"/>
    <property type="project" value="InterPro"/>
</dbReference>
<evidence type="ECO:0000313" key="15">
    <source>
        <dbReference type="EMBL" id="TCJ88188.1"/>
    </source>
</evidence>
<dbReference type="Pfam" id="PF01292">
    <property type="entry name" value="Ni_hydr_CYTB"/>
    <property type="match status" value="1"/>
</dbReference>
<evidence type="ECO:0000259" key="14">
    <source>
        <dbReference type="Pfam" id="PF01292"/>
    </source>
</evidence>
<dbReference type="InterPro" id="IPR011577">
    <property type="entry name" value="Cyt_b561_bac/Ni-Hgenase"/>
</dbReference>
<dbReference type="InterPro" id="IPR016174">
    <property type="entry name" value="Di-haem_cyt_TM"/>
</dbReference>
<evidence type="ECO:0000256" key="5">
    <source>
        <dbReference type="ARBA" id="ARBA00022617"/>
    </source>
</evidence>
<dbReference type="GO" id="GO:0009055">
    <property type="term" value="F:electron transfer activity"/>
    <property type="evidence" value="ECO:0007669"/>
    <property type="project" value="InterPro"/>
</dbReference>
<evidence type="ECO:0000256" key="1">
    <source>
        <dbReference type="ARBA" id="ARBA00001970"/>
    </source>
</evidence>
<comment type="caution">
    <text evidence="15">The sequence shown here is derived from an EMBL/GenBank/DDBJ whole genome shotgun (WGS) entry which is preliminary data.</text>
</comment>
<feature type="transmembrane region" description="Helical" evidence="13">
    <location>
        <begin position="12"/>
        <end position="32"/>
    </location>
</feature>
<organism evidence="15 16">
    <name type="scientific">Cocleimonas flava</name>
    <dbReference type="NCBI Taxonomy" id="634765"/>
    <lineage>
        <taxon>Bacteria</taxon>
        <taxon>Pseudomonadati</taxon>
        <taxon>Pseudomonadota</taxon>
        <taxon>Gammaproteobacteria</taxon>
        <taxon>Thiotrichales</taxon>
        <taxon>Thiotrichaceae</taxon>
        <taxon>Cocleimonas</taxon>
    </lineage>
</organism>
<dbReference type="SUPFAM" id="SSF81342">
    <property type="entry name" value="Transmembrane di-heme cytochromes"/>
    <property type="match status" value="1"/>
</dbReference>
<dbReference type="Gene3D" id="1.20.950.20">
    <property type="entry name" value="Transmembrane di-heme cytochromes, Chain C"/>
    <property type="match status" value="1"/>
</dbReference>
<feature type="transmembrane region" description="Helical" evidence="13">
    <location>
        <begin position="52"/>
        <end position="68"/>
    </location>
</feature>
<dbReference type="EMBL" id="SMFQ01000002">
    <property type="protein sequence ID" value="TCJ88188.1"/>
    <property type="molecule type" value="Genomic_DNA"/>
</dbReference>
<proteinExistence type="inferred from homology"/>
<keyword evidence="7" id="KW-0479">Metal-binding</keyword>
<keyword evidence="10" id="KW-0408">Iron</keyword>
<evidence type="ECO:0000256" key="6">
    <source>
        <dbReference type="ARBA" id="ARBA00022692"/>
    </source>
</evidence>
<evidence type="ECO:0000256" key="9">
    <source>
        <dbReference type="ARBA" id="ARBA00022989"/>
    </source>
</evidence>
<feature type="transmembrane region" description="Helical" evidence="13">
    <location>
        <begin position="89"/>
        <end position="116"/>
    </location>
</feature>
<protein>
    <submittedName>
        <fullName evidence="15">Cytochrome b561</fullName>
    </submittedName>
</protein>
<dbReference type="Proteomes" id="UP000294887">
    <property type="component" value="Unassembled WGS sequence"/>
</dbReference>
<dbReference type="GO" id="GO:0020037">
    <property type="term" value="F:heme binding"/>
    <property type="evidence" value="ECO:0007669"/>
    <property type="project" value="TreeGrafter"/>
</dbReference>
<keyword evidence="3" id="KW-0813">Transport</keyword>